<dbReference type="GO" id="GO:0009627">
    <property type="term" value="P:systemic acquired resistance"/>
    <property type="evidence" value="ECO:0007669"/>
    <property type="project" value="InterPro"/>
</dbReference>
<evidence type="ECO:0000313" key="3">
    <source>
        <dbReference type="Proteomes" id="UP001187192"/>
    </source>
</evidence>
<proteinExistence type="predicted"/>
<dbReference type="PROSITE" id="PS50842">
    <property type="entry name" value="EXPANSIN_EG45"/>
    <property type="match status" value="1"/>
</dbReference>
<comment type="caution">
    <text evidence="2">The sequence shown here is derived from an EMBL/GenBank/DDBJ whole genome shotgun (WGS) entry which is preliminary data.</text>
</comment>
<keyword evidence="3" id="KW-1185">Reference proteome</keyword>
<feature type="domain" description="Expansin-like EG45" evidence="1">
    <location>
        <begin position="1"/>
        <end position="84"/>
    </location>
</feature>
<dbReference type="PANTHER" id="PTHR47295:SF10">
    <property type="entry name" value="EG45-LIKE DOMAIN CONTAINING PROTEIN"/>
    <property type="match status" value="1"/>
</dbReference>
<dbReference type="AlphaFoldDB" id="A0AA88DZ15"/>
<gene>
    <name evidence="2" type="ORF">TIFTF001_031888</name>
</gene>
<organism evidence="2 3">
    <name type="scientific">Ficus carica</name>
    <name type="common">Common fig</name>
    <dbReference type="NCBI Taxonomy" id="3494"/>
    <lineage>
        <taxon>Eukaryota</taxon>
        <taxon>Viridiplantae</taxon>
        <taxon>Streptophyta</taxon>
        <taxon>Embryophyta</taxon>
        <taxon>Tracheophyta</taxon>
        <taxon>Spermatophyta</taxon>
        <taxon>Magnoliopsida</taxon>
        <taxon>eudicotyledons</taxon>
        <taxon>Gunneridae</taxon>
        <taxon>Pentapetalae</taxon>
        <taxon>rosids</taxon>
        <taxon>fabids</taxon>
        <taxon>Rosales</taxon>
        <taxon>Moraceae</taxon>
        <taxon>Ficeae</taxon>
        <taxon>Ficus</taxon>
    </lineage>
</organism>
<evidence type="ECO:0000259" key="1">
    <source>
        <dbReference type="PROSITE" id="PS50842"/>
    </source>
</evidence>
<dbReference type="SMART" id="SM00837">
    <property type="entry name" value="DPBB_1"/>
    <property type="match status" value="1"/>
</dbReference>
<dbReference type="Gene3D" id="2.40.40.10">
    <property type="entry name" value="RlpA-like domain"/>
    <property type="match status" value="1"/>
</dbReference>
<name>A0AA88DZ15_FICCA</name>
<dbReference type="InterPro" id="IPR007112">
    <property type="entry name" value="Expansin/allergen_DPBB_dom"/>
</dbReference>
<accession>A0AA88DZ15</accession>
<dbReference type="Proteomes" id="UP001187192">
    <property type="component" value="Unassembled WGS sequence"/>
</dbReference>
<protein>
    <recommendedName>
        <fullName evidence="1">Expansin-like EG45 domain-containing protein</fullName>
    </recommendedName>
</protein>
<dbReference type="InterPro" id="IPR036908">
    <property type="entry name" value="RlpA-like_sf"/>
</dbReference>
<dbReference type="CDD" id="cd22269">
    <property type="entry name" value="DPBB_EG45-like"/>
    <property type="match status" value="1"/>
</dbReference>
<dbReference type="GO" id="GO:0048046">
    <property type="term" value="C:apoplast"/>
    <property type="evidence" value="ECO:0007669"/>
    <property type="project" value="InterPro"/>
</dbReference>
<dbReference type="PANTHER" id="PTHR47295">
    <property type="entry name" value="EG45-LIKE DOMAIN CONTAINING PROTEIN 1-RELATED"/>
    <property type="match status" value="1"/>
</dbReference>
<reference evidence="2" key="1">
    <citation type="submission" date="2023-07" db="EMBL/GenBank/DDBJ databases">
        <title>draft genome sequence of fig (Ficus carica).</title>
        <authorList>
            <person name="Takahashi T."/>
            <person name="Nishimura K."/>
        </authorList>
    </citation>
    <scope>NUCLEOTIDE SEQUENCE</scope>
</reference>
<dbReference type="InterPro" id="IPR009009">
    <property type="entry name" value="RlpA-like_DPBB"/>
</dbReference>
<evidence type="ECO:0000313" key="2">
    <source>
        <dbReference type="EMBL" id="GMN62806.1"/>
    </source>
</evidence>
<dbReference type="Pfam" id="PF03330">
    <property type="entry name" value="DPBB_1"/>
    <property type="match status" value="1"/>
</dbReference>
<sequence>MIAAASDVLWNNGAVCGRKYRVTCIGAAYPGVQPCKAGTSVVVKVVDYCPKGCRGTIDLSKEAFSAIADPNAGGFVMCCRAIME</sequence>
<dbReference type="SUPFAM" id="SSF50685">
    <property type="entry name" value="Barwin-like endoglucanases"/>
    <property type="match status" value="1"/>
</dbReference>
<dbReference type="InterPro" id="IPR044206">
    <property type="entry name" value="EGC1/2"/>
</dbReference>
<dbReference type="EMBL" id="BTGU01000135">
    <property type="protein sequence ID" value="GMN62806.1"/>
    <property type="molecule type" value="Genomic_DNA"/>
</dbReference>